<keyword evidence="2" id="KW-0812">Transmembrane</keyword>
<evidence type="ECO:0000256" key="1">
    <source>
        <dbReference type="SAM" id="MobiDB-lite"/>
    </source>
</evidence>
<feature type="compositionally biased region" description="Low complexity" evidence="1">
    <location>
        <begin position="36"/>
        <end position="54"/>
    </location>
</feature>
<feature type="transmembrane region" description="Helical" evidence="2">
    <location>
        <begin position="64"/>
        <end position="83"/>
    </location>
</feature>
<protein>
    <submittedName>
        <fullName evidence="3">Uncharacterized protein</fullName>
    </submittedName>
</protein>
<dbReference type="EMBL" id="HBUF01352584">
    <property type="protein sequence ID" value="CAG6715033.1"/>
    <property type="molecule type" value="Transcribed_RNA"/>
</dbReference>
<accession>A0A8D8V4E8</accession>
<dbReference type="AlphaFoldDB" id="A0A8D8V4E8"/>
<feature type="region of interest" description="Disordered" evidence="1">
    <location>
        <begin position="36"/>
        <end position="58"/>
    </location>
</feature>
<keyword evidence="2" id="KW-0472">Membrane</keyword>
<dbReference type="EMBL" id="HBUF01352583">
    <property type="protein sequence ID" value="CAG6715031.1"/>
    <property type="molecule type" value="Transcribed_RNA"/>
</dbReference>
<dbReference type="EMBL" id="HBUF01620701">
    <property type="protein sequence ID" value="CAG6780903.1"/>
    <property type="molecule type" value="Transcribed_RNA"/>
</dbReference>
<evidence type="ECO:0000256" key="2">
    <source>
        <dbReference type="SAM" id="Phobius"/>
    </source>
</evidence>
<sequence>MERKPKITSLTIYHRKSSLLKSPISPSVWLFSARSLSSSSLPRRSSGTASRTTSPNGLYSTSMLCAPLLLLQLLVLLSLFPLLDHSWVSLVPSASPSLD</sequence>
<keyword evidence="2" id="KW-1133">Transmembrane helix</keyword>
<reference evidence="3" key="1">
    <citation type="submission" date="2021-05" db="EMBL/GenBank/DDBJ databases">
        <authorList>
            <person name="Alioto T."/>
            <person name="Alioto T."/>
            <person name="Gomez Garrido J."/>
        </authorList>
    </citation>
    <scope>NUCLEOTIDE SEQUENCE</scope>
</reference>
<proteinExistence type="predicted"/>
<organism evidence="3">
    <name type="scientific">Cacopsylla melanoneura</name>
    <dbReference type="NCBI Taxonomy" id="428564"/>
    <lineage>
        <taxon>Eukaryota</taxon>
        <taxon>Metazoa</taxon>
        <taxon>Ecdysozoa</taxon>
        <taxon>Arthropoda</taxon>
        <taxon>Hexapoda</taxon>
        <taxon>Insecta</taxon>
        <taxon>Pterygota</taxon>
        <taxon>Neoptera</taxon>
        <taxon>Paraneoptera</taxon>
        <taxon>Hemiptera</taxon>
        <taxon>Sternorrhyncha</taxon>
        <taxon>Psylloidea</taxon>
        <taxon>Psyllidae</taxon>
        <taxon>Psyllinae</taxon>
        <taxon>Cacopsylla</taxon>
    </lineage>
</organism>
<evidence type="ECO:0000313" key="3">
    <source>
        <dbReference type="EMBL" id="CAG6715031.1"/>
    </source>
</evidence>
<name>A0A8D8V4E8_9HEMI</name>